<sequence length="222" mass="24755">MSVSEKKANFFAHLQPMIEQANNEVLAQRKVLFNIQAELPQLSDKQQETFAELIHTYRVDKSLPPEQQATLLISKVNTIPAALILAQAANESAWGTSRFAREGNNYFGQWCFSKGCGIVPNSRNSGADHEVASFDSPLGSVKSYIRNLNSHPTYQELRDLRDQEIKEGNTPSGELLAQGLLGYSERGEEYVKEIQSMIRYNKLSRFDAGSIEQEVPSDSGKG</sequence>
<dbReference type="AlphaFoldDB" id="A0A1Y5HF21"/>
<dbReference type="PANTHER" id="PTHR40572">
    <property type="entry name" value="PROTEIN BAX"/>
    <property type="match status" value="1"/>
</dbReference>
<feature type="domain" description="Mannosyl-glycoprotein endo-beta-N-acetylglucosamidase-like" evidence="1">
    <location>
        <begin position="74"/>
        <end position="202"/>
    </location>
</feature>
<evidence type="ECO:0000259" key="1">
    <source>
        <dbReference type="Pfam" id="PF01832"/>
    </source>
</evidence>
<comment type="caution">
    <text evidence="2">The sequence shown here is derived from an EMBL/GenBank/DDBJ whole genome shotgun (WGS) entry which is preliminary data.</text>
</comment>
<proteinExistence type="predicted"/>
<evidence type="ECO:0000313" key="3">
    <source>
        <dbReference type="Proteomes" id="UP000227088"/>
    </source>
</evidence>
<dbReference type="PANTHER" id="PTHR40572:SF1">
    <property type="entry name" value="PROTEIN BAX"/>
    <property type="match status" value="1"/>
</dbReference>
<dbReference type="Pfam" id="PF01832">
    <property type="entry name" value="Glucosaminidase"/>
    <property type="match status" value="1"/>
</dbReference>
<reference evidence="3" key="1">
    <citation type="journal article" date="2017" name="Proc. Natl. Acad. Sci. U.S.A.">
        <title>Simulation of Deepwater Horizon oil plume reveals substrate specialization within a complex community of hydrocarbon degraders.</title>
        <authorList>
            <person name="Hu P."/>
            <person name="Dubinsky E.A."/>
            <person name="Probst A.J."/>
            <person name="Wang J."/>
            <person name="Sieber C.M.K."/>
            <person name="Tom L.M."/>
            <person name="Gardinali P."/>
            <person name="Banfield J.F."/>
            <person name="Atlas R.M."/>
            <person name="Andersen G.L."/>
        </authorList>
    </citation>
    <scope>NUCLEOTIDE SEQUENCE [LARGE SCALE GENOMIC DNA]</scope>
</reference>
<dbReference type="GO" id="GO:0004040">
    <property type="term" value="F:amidase activity"/>
    <property type="evidence" value="ECO:0007669"/>
    <property type="project" value="InterPro"/>
</dbReference>
<gene>
    <name evidence="2" type="ORF">A9R00_11850</name>
</gene>
<protein>
    <recommendedName>
        <fullName evidence="1">Mannosyl-glycoprotein endo-beta-N-acetylglucosamidase-like domain-containing protein</fullName>
    </recommendedName>
</protein>
<dbReference type="EMBL" id="MABE01000674">
    <property type="protein sequence ID" value="OUS35851.1"/>
    <property type="molecule type" value="Genomic_DNA"/>
</dbReference>
<organism evidence="2 3">
    <name type="scientific">Oleispira antarctica</name>
    <dbReference type="NCBI Taxonomy" id="188908"/>
    <lineage>
        <taxon>Bacteria</taxon>
        <taxon>Pseudomonadati</taxon>
        <taxon>Pseudomonadota</taxon>
        <taxon>Gammaproteobacteria</taxon>
        <taxon>Oceanospirillales</taxon>
        <taxon>Oceanospirillaceae</taxon>
        <taxon>Oleispira</taxon>
    </lineage>
</organism>
<dbReference type="Proteomes" id="UP000227088">
    <property type="component" value="Unassembled WGS sequence"/>
</dbReference>
<accession>A0A1Y5HF21</accession>
<name>A0A1Y5HF21_OLEAN</name>
<dbReference type="Gene3D" id="1.10.530.10">
    <property type="match status" value="1"/>
</dbReference>
<evidence type="ECO:0000313" key="2">
    <source>
        <dbReference type="EMBL" id="OUS35851.1"/>
    </source>
</evidence>
<dbReference type="InterPro" id="IPR053195">
    <property type="entry name" value="Bax-like"/>
</dbReference>
<dbReference type="InterPro" id="IPR002901">
    <property type="entry name" value="MGlyc_endo_b_GlcNAc-like_dom"/>
</dbReference>